<dbReference type="InterPro" id="IPR002110">
    <property type="entry name" value="Ankyrin_rpt"/>
</dbReference>
<dbReference type="OrthoDB" id="1577640at2759"/>
<gene>
    <name evidence="6" type="ORF">B0T10DRAFT_313434</name>
</gene>
<dbReference type="SUPFAM" id="SSF48403">
    <property type="entry name" value="Ankyrin repeat"/>
    <property type="match status" value="3"/>
</dbReference>
<proteinExistence type="predicted"/>
<feature type="repeat" description="ANK" evidence="3">
    <location>
        <begin position="1033"/>
        <end position="1065"/>
    </location>
</feature>
<name>A0A9P9AQP1_9HYPO</name>
<feature type="repeat" description="ANK" evidence="3">
    <location>
        <begin position="1165"/>
        <end position="1197"/>
    </location>
</feature>
<dbReference type="SMART" id="SM00248">
    <property type="entry name" value="ANK"/>
    <property type="match status" value="19"/>
</dbReference>
<protein>
    <submittedName>
        <fullName evidence="6">Ankyrin repeat-containing domain protein</fullName>
    </submittedName>
</protein>
<dbReference type="SUPFAM" id="SSF52540">
    <property type="entry name" value="P-loop containing nucleoside triphosphate hydrolases"/>
    <property type="match status" value="1"/>
</dbReference>
<dbReference type="PROSITE" id="PS50297">
    <property type="entry name" value="ANK_REP_REGION"/>
    <property type="match status" value="8"/>
</dbReference>
<feature type="repeat" description="ANK" evidence="3">
    <location>
        <begin position="1389"/>
        <end position="1421"/>
    </location>
</feature>
<feature type="repeat" description="ANK" evidence="3">
    <location>
        <begin position="1442"/>
        <end position="1471"/>
    </location>
</feature>
<feature type="compositionally biased region" description="Basic and acidic residues" evidence="4">
    <location>
        <begin position="1120"/>
        <end position="1130"/>
    </location>
</feature>
<dbReference type="EMBL" id="JAGPYM010000008">
    <property type="protein sequence ID" value="KAH6891489.1"/>
    <property type="molecule type" value="Genomic_DNA"/>
</dbReference>
<dbReference type="Pfam" id="PF24883">
    <property type="entry name" value="NPHP3_N"/>
    <property type="match status" value="1"/>
</dbReference>
<dbReference type="PRINTS" id="PR01415">
    <property type="entry name" value="ANKYRIN"/>
</dbReference>
<dbReference type="InterPro" id="IPR036770">
    <property type="entry name" value="Ankyrin_rpt-contain_sf"/>
</dbReference>
<dbReference type="Pfam" id="PF12796">
    <property type="entry name" value="Ank_2"/>
    <property type="match status" value="3"/>
</dbReference>
<dbReference type="PANTHER" id="PTHR24126:SF14">
    <property type="entry name" value="ANK_REP_REGION DOMAIN-CONTAINING PROTEIN"/>
    <property type="match status" value="1"/>
</dbReference>
<dbReference type="InterPro" id="IPR027417">
    <property type="entry name" value="P-loop_NTPase"/>
</dbReference>
<feature type="repeat" description="ANK" evidence="3">
    <location>
        <begin position="1000"/>
        <end position="1032"/>
    </location>
</feature>
<evidence type="ECO:0000256" key="4">
    <source>
        <dbReference type="SAM" id="MobiDB-lite"/>
    </source>
</evidence>
<sequence length="1562" mass="173299">MAEIIGLVSGVAGLVTFAAQITKLSYNLISDLKGASQNQKLYLQEVSALTDVLFQADTAASEASRLGLEISRPASLSEDLIANCTDQLSRIRDDLASGIKRSKWLFQERELKKRVEILHNFHSIFHHYLSTQALTVTTATYRQVSETGRREQRDQLLKWLGPTDETSKPAPIAAPCTGTWFLDSEQYRDWRDGESSSLWCYGAPGSGKSFLASLALQDLEQSVPGQSCVAAYFCDYALRKQQDPRSILQSLLRKLINQANDSTILGLTEFRDETKGEPDIKMLTDMVVTLCELAPSTYLILDAPDELEAPKRLISIFQTFAAAGCRVLVTSRDTPDLRHDLSIANKMEIRAVREDVSLFLEHCFRETGHEKIIRRGQDLIEEVIEKADGIFLLAKILVDKLLDMTTLAQMRKAMKTMPTTITEAFESSVKRIESQSPARRELAFKAISWITQAQRRLKAVELLHALAVEQDEDEFDEDNIPDIQLTLGVCVGLVVRDTTDDSIGMVHTTALEFFQGRTSSSSRQDIATVCLTYLTVPPFTDGPCKSLDEIGARHLERPFMAYAAKFWGDHVDEEFEEDLSDLIGKLLNDSDLRLSAFQALHYRPYITDRPLAEESLATMPTGQEAIHVAAYWNLSRTTKSLLGQGQDPCAKDSQQWTPLHWACSRGSLAAMEHLITAGADINAKDSQGWTPLFWLSVNGNETGMRLMLSKGANHLIRDVHGWTALTWAVSAHRQTAVQAIQEHHQAWLSELEARPARRVGDFTVRQAKDRFSQQDTGTDRTAIEVAADIGDTDLLNMLCSQKTVDFGEIWSRGGFDVPVSNVWRTMSKGESMYNVEYYLKSWGRQALPTDAWKGKLLHGAIKDDKYMIARALIELGADVNCDLTRNPLHAAAFRTDPRYARLLLEHGADPSLCDQHGQTPLHQAVINGFVETTVELLQGGSEVNGRVLKKGRQYLLTPLIMACGLNAYRSKWFQHDGKLASEMASTLISHGADVSLKDRKDMTALHHAAKAAHHEVVQQLLNAGVDVDGRDIYGKTPLHYAASSADRATIESLVNANADIEAVDAEGKHMIHLFAEGGWDGLEDLQEMLALLTDSNNPDALNVEWTIPAEAAPGDSSQTEESHDSRDAAARKPTQNALTLALKARKWELVELLHRLGATLPLGFEAQSALHEAVKEIRPQIVGMLLEHGANPKKTVSELQDFQLWYRREFPAIFRWKKAVTSLDKFEVMLKQLLDAGLDINEHPDSVMSLLMDAIDEVDSAELTRLLVDLGADVSLETAGGLDVFLIAALRGHWKALDTLLDYALPSLSKDHWITFGGLWVTEDEGRNSLQYVLDAVKGYDLVETRKTVEIGSDKASCTLLWLSAALDNDAMVNGLRRHGADPNVVDECGWRPIHIATFRGCEAVIRELLLAGADVSAATHKWHPYYQMHRPSGCPLDWQGTALHLASMKGFPEIAELLISHGANVTTHVQGTNVIAPGTGPTALHLALDTRTFYGERAPCLGEKKLQIAKVLVQNGADVSTVADHLRLEDVLKFEGHEDFWEELRKGISEGGARAPSSIRW</sequence>
<evidence type="ECO:0000256" key="3">
    <source>
        <dbReference type="PROSITE-ProRule" id="PRU00023"/>
    </source>
</evidence>
<dbReference type="Pfam" id="PF00023">
    <property type="entry name" value="Ank"/>
    <property type="match status" value="2"/>
</dbReference>
<keyword evidence="2 3" id="KW-0040">ANK repeat</keyword>
<keyword evidence="1" id="KW-0677">Repeat</keyword>
<accession>A0A9P9AQP1</accession>
<dbReference type="PANTHER" id="PTHR24126">
    <property type="entry name" value="ANKYRIN REPEAT, PH AND SEC7 DOMAIN CONTAINING PROTEIN SECG-RELATED"/>
    <property type="match status" value="1"/>
</dbReference>
<evidence type="ECO:0000313" key="7">
    <source>
        <dbReference type="Proteomes" id="UP000777438"/>
    </source>
</evidence>
<evidence type="ECO:0000256" key="2">
    <source>
        <dbReference type="ARBA" id="ARBA00023043"/>
    </source>
</evidence>
<evidence type="ECO:0000259" key="5">
    <source>
        <dbReference type="Pfam" id="PF24883"/>
    </source>
</evidence>
<dbReference type="InterPro" id="IPR056884">
    <property type="entry name" value="NPHP3-like_N"/>
</dbReference>
<evidence type="ECO:0000256" key="1">
    <source>
        <dbReference type="ARBA" id="ARBA00022737"/>
    </source>
</evidence>
<dbReference type="Proteomes" id="UP000777438">
    <property type="component" value="Unassembled WGS sequence"/>
</dbReference>
<dbReference type="PROSITE" id="PS50088">
    <property type="entry name" value="ANK_REPEAT"/>
    <property type="match status" value="8"/>
</dbReference>
<reference evidence="6 7" key="1">
    <citation type="journal article" date="2021" name="Nat. Commun.">
        <title>Genetic determinants of endophytism in the Arabidopsis root mycobiome.</title>
        <authorList>
            <person name="Mesny F."/>
            <person name="Miyauchi S."/>
            <person name="Thiergart T."/>
            <person name="Pickel B."/>
            <person name="Atanasova L."/>
            <person name="Karlsson M."/>
            <person name="Huettel B."/>
            <person name="Barry K.W."/>
            <person name="Haridas S."/>
            <person name="Chen C."/>
            <person name="Bauer D."/>
            <person name="Andreopoulos W."/>
            <person name="Pangilinan J."/>
            <person name="LaButti K."/>
            <person name="Riley R."/>
            <person name="Lipzen A."/>
            <person name="Clum A."/>
            <person name="Drula E."/>
            <person name="Henrissat B."/>
            <person name="Kohler A."/>
            <person name="Grigoriev I.V."/>
            <person name="Martin F.M."/>
            <person name="Hacquard S."/>
        </authorList>
    </citation>
    <scope>NUCLEOTIDE SEQUENCE [LARGE SCALE GENOMIC DNA]</scope>
    <source>
        <strain evidence="6 7">MPI-CAGE-CH-0241</strain>
    </source>
</reference>
<feature type="region of interest" description="Disordered" evidence="4">
    <location>
        <begin position="1110"/>
        <end position="1132"/>
    </location>
</feature>
<feature type="repeat" description="ANK" evidence="3">
    <location>
        <begin position="654"/>
        <end position="686"/>
    </location>
</feature>
<feature type="repeat" description="ANK" evidence="3">
    <location>
        <begin position="883"/>
        <end position="915"/>
    </location>
</feature>
<keyword evidence="7" id="KW-1185">Reference proteome</keyword>
<dbReference type="Gene3D" id="3.40.50.300">
    <property type="entry name" value="P-loop containing nucleotide triphosphate hydrolases"/>
    <property type="match status" value="1"/>
</dbReference>
<comment type="caution">
    <text evidence="6">The sequence shown here is derived from an EMBL/GenBank/DDBJ whole genome shotgun (WGS) entry which is preliminary data.</text>
</comment>
<feature type="domain" description="Nephrocystin 3-like N-terminal" evidence="5">
    <location>
        <begin position="177"/>
        <end position="332"/>
    </location>
</feature>
<feature type="repeat" description="ANK" evidence="3">
    <location>
        <begin position="916"/>
        <end position="944"/>
    </location>
</feature>
<organism evidence="6 7">
    <name type="scientific">Thelonectria olida</name>
    <dbReference type="NCBI Taxonomy" id="1576542"/>
    <lineage>
        <taxon>Eukaryota</taxon>
        <taxon>Fungi</taxon>
        <taxon>Dikarya</taxon>
        <taxon>Ascomycota</taxon>
        <taxon>Pezizomycotina</taxon>
        <taxon>Sordariomycetes</taxon>
        <taxon>Hypocreomycetidae</taxon>
        <taxon>Hypocreales</taxon>
        <taxon>Nectriaceae</taxon>
        <taxon>Thelonectria</taxon>
    </lineage>
</organism>
<evidence type="ECO:0000313" key="6">
    <source>
        <dbReference type="EMBL" id="KAH6891489.1"/>
    </source>
</evidence>
<dbReference type="Gene3D" id="1.25.40.20">
    <property type="entry name" value="Ankyrin repeat-containing domain"/>
    <property type="match status" value="7"/>
</dbReference>